<comment type="caution">
    <text evidence="2">The sequence shown here is derived from an EMBL/GenBank/DDBJ whole genome shotgun (WGS) entry which is preliminary data.</text>
</comment>
<dbReference type="Proteomes" id="UP000294558">
    <property type="component" value="Unassembled WGS sequence"/>
</dbReference>
<dbReference type="Gene3D" id="3.10.450.50">
    <property type="match status" value="1"/>
</dbReference>
<dbReference type="SUPFAM" id="SSF54427">
    <property type="entry name" value="NTF2-like"/>
    <property type="match status" value="1"/>
</dbReference>
<organism evidence="2 3">
    <name type="scientific">Ilumatobacter fluminis</name>
    <dbReference type="NCBI Taxonomy" id="467091"/>
    <lineage>
        <taxon>Bacteria</taxon>
        <taxon>Bacillati</taxon>
        <taxon>Actinomycetota</taxon>
        <taxon>Acidimicrobiia</taxon>
        <taxon>Acidimicrobiales</taxon>
        <taxon>Ilumatobacteraceae</taxon>
        <taxon>Ilumatobacter</taxon>
    </lineage>
</organism>
<dbReference type="GO" id="GO:0016853">
    <property type="term" value="F:isomerase activity"/>
    <property type="evidence" value="ECO:0007669"/>
    <property type="project" value="UniProtKB-KW"/>
</dbReference>
<accession>A0A4V3EJT2</accession>
<gene>
    <name evidence="2" type="ORF">BDK89_3906</name>
</gene>
<dbReference type="RefSeq" id="WP_166657699.1">
    <property type="nucleotide sequence ID" value="NZ_SOAU01000001.1"/>
</dbReference>
<dbReference type="InterPro" id="IPR032710">
    <property type="entry name" value="NTF2-like_dom_sf"/>
</dbReference>
<proteinExistence type="predicted"/>
<evidence type="ECO:0000259" key="1">
    <source>
        <dbReference type="Pfam" id="PF13577"/>
    </source>
</evidence>
<dbReference type="InterPro" id="IPR037401">
    <property type="entry name" value="SnoaL-like"/>
</dbReference>
<name>A0A4V3EJT2_9ACTN</name>
<dbReference type="AlphaFoldDB" id="A0A4V3EJT2"/>
<sequence length="146" mass="16158">MEHDEAQQRRAIERTVVTYCDAVDRGDIEAVVGRFTVDAVVDYGPRTSATGREAIARLFGGLRTTATATSHRLTNLVVDLGDDAARATSYVTAWHALVEPAGEQLVIHGRYLDRLEQVDGDWLIAERRLEVHGSTAPVPFHPLPRR</sequence>
<protein>
    <submittedName>
        <fullName evidence="2">Ketosteroid isomerase-like protein</fullName>
    </submittedName>
</protein>
<dbReference type="EMBL" id="SOAU01000001">
    <property type="protein sequence ID" value="TDT18288.1"/>
    <property type="molecule type" value="Genomic_DNA"/>
</dbReference>
<dbReference type="Pfam" id="PF13577">
    <property type="entry name" value="SnoaL_4"/>
    <property type="match status" value="1"/>
</dbReference>
<reference evidence="2 3" key="1">
    <citation type="submission" date="2019-03" db="EMBL/GenBank/DDBJ databases">
        <title>Sequencing the genomes of 1000 actinobacteria strains.</title>
        <authorList>
            <person name="Klenk H.-P."/>
        </authorList>
    </citation>
    <scope>NUCLEOTIDE SEQUENCE [LARGE SCALE GENOMIC DNA]</scope>
    <source>
        <strain evidence="2 3">DSM 18936</strain>
    </source>
</reference>
<evidence type="ECO:0000313" key="2">
    <source>
        <dbReference type="EMBL" id="TDT18288.1"/>
    </source>
</evidence>
<feature type="domain" description="SnoaL-like" evidence="1">
    <location>
        <begin position="5"/>
        <end position="128"/>
    </location>
</feature>
<keyword evidence="3" id="KW-1185">Reference proteome</keyword>
<keyword evidence="2" id="KW-0413">Isomerase</keyword>
<dbReference type="CDD" id="cd00531">
    <property type="entry name" value="NTF2_like"/>
    <property type="match status" value="1"/>
</dbReference>
<evidence type="ECO:0000313" key="3">
    <source>
        <dbReference type="Proteomes" id="UP000294558"/>
    </source>
</evidence>